<dbReference type="Pfam" id="PF06832">
    <property type="entry name" value="BiPBP_C"/>
    <property type="match status" value="1"/>
</dbReference>
<protein>
    <submittedName>
        <fullName evidence="2">CAZy families GT51 protein</fullName>
    </submittedName>
</protein>
<dbReference type="EMBL" id="KF123413">
    <property type="protein sequence ID" value="AIA90716.1"/>
    <property type="molecule type" value="Genomic_DNA"/>
</dbReference>
<accession>A0A060CD89</accession>
<sequence>MYWYINNKFYKASPAGEKQFFSPQEGPVKISCTDDKGRNRDITIHVKYINL</sequence>
<dbReference type="InterPro" id="IPR009647">
    <property type="entry name" value="PBP_C"/>
</dbReference>
<name>A0A060CD89_9BACT</name>
<feature type="domain" description="Penicillin-binding C-terminal" evidence="1">
    <location>
        <begin position="1"/>
        <end position="44"/>
    </location>
</feature>
<evidence type="ECO:0000259" key="1">
    <source>
        <dbReference type="Pfam" id="PF06832"/>
    </source>
</evidence>
<reference evidence="2" key="1">
    <citation type="journal article" date="2013" name="Environ. Microbiol.">
        <title>Seasonally variable intestinal metagenomes of the red palm weevil (Rhynchophorus ferrugineus).</title>
        <authorList>
            <person name="Jia S."/>
            <person name="Zhang X."/>
            <person name="Zhang G."/>
            <person name="Yin A."/>
            <person name="Zhang S."/>
            <person name="Li F."/>
            <person name="Wang L."/>
            <person name="Zhao D."/>
            <person name="Yun Q."/>
            <person name="Tala"/>
            <person name="Wang J."/>
            <person name="Sun G."/>
            <person name="Baabdullah M."/>
            <person name="Yu X."/>
            <person name="Hu S."/>
            <person name="Al-Mssallem I.S."/>
            <person name="Yu J."/>
        </authorList>
    </citation>
    <scope>NUCLEOTIDE SEQUENCE</scope>
</reference>
<dbReference type="AlphaFoldDB" id="A0A060CD89"/>
<evidence type="ECO:0000313" key="2">
    <source>
        <dbReference type="EMBL" id="AIA90716.1"/>
    </source>
</evidence>
<organism evidence="2">
    <name type="scientific">uncultured Cytophaga sp</name>
    <dbReference type="NCBI Taxonomy" id="160238"/>
    <lineage>
        <taxon>Bacteria</taxon>
        <taxon>Pseudomonadati</taxon>
        <taxon>Bacteroidota</taxon>
        <taxon>Cytophagia</taxon>
        <taxon>Cytophagales</taxon>
        <taxon>Cytophagaceae</taxon>
        <taxon>Cytophaga</taxon>
        <taxon>environmental samples</taxon>
    </lineage>
</organism>
<proteinExistence type="predicted"/>